<keyword evidence="1" id="KW-0175">Coiled coil</keyword>
<feature type="coiled-coil region" evidence="1">
    <location>
        <begin position="335"/>
        <end position="362"/>
    </location>
</feature>
<dbReference type="EnsemblBacteria" id="ABY36598">
    <property type="protein sequence ID" value="ABY36598"/>
    <property type="gene ID" value="Caur_3413"/>
</dbReference>
<protein>
    <recommendedName>
        <fullName evidence="4">HAMP domain-containing protein</fullName>
    </recommendedName>
</protein>
<dbReference type="PATRIC" id="fig|324602.8.peg.3841"/>
<feature type="compositionally biased region" description="Polar residues" evidence="2">
    <location>
        <begin position="440"/>
        <end position="452"/>
    </location>
</feature>
<dbReference type="eggNOG" id="COG1196">
    <property type="taxonomic scope" value="Bacteria"/>
</dbReference>
<evidence type="ECO:0000256" key="2">
    <source>
        <dbReference type="SAM" id="MobiDB-lite"/>
    </source>
</evidence>
<keyword evidence="3" id="KW-1133">Transmembrane helix</keyword>
<reference evidence="6" key="1">
    <citation type="journal article" date="2011" name="BMC Genomics">
        <title>Complete genome sequence of the filamentous anoxygenic phototrophic bacterium Chloroflexus aurantiacus.</title>
        <authorList>
            <person name="Tang K.H."/>
            <person name="Barry K."/>
            <person name="Chertkov O."/>
            <person name="Dalin E."/>
            <person name="Han C.S."/>
            <person name="Hauser L.J."/>
            <person name="Honchak B.M."/>
            <person name="Karbach L.E."/>
            <person name="Land M.L."/>
            <person name="Lapidus A."/>
            <person name="Larimer F.W."/>
            <person name="Mikhailova N."/>
            <person name="Pitluck S."/>
            <person name="Pierson B.K."/>
            <person name="Blankenship R.E."/>
        </authorList>
    </citation>
    <scope>NUCLEOTIDE SEQUENCE [LARGE SCALE GENOMIC DNA]</scope>
    <source>
        <strain evidence="6">ATCC 29366 / DSM 635 / J-10-fl</strain>
    </source>
</reference>
<evidence type="ECO:0000256" key="3">
    <source>
        <dbReference type="SAM" id="Phobius"/>
    </source>
</evidence>
<sequence length="556" mass="60547">MTQAINPLPYQVLRRHLRPLSIKLRINDGLVLASRTLWLALTVGALVAAAGWITPIPHLVWWSLTPLVIWLVVMIGFVLLKPLPPRRAAQRIDLLLNLRERLSTAIELHETGADTPLAPYQQADASALVRQLHPRQIRFTIPRRPLLWALLPALVMLALLTLPNPMDRILAEQAAVAEMIEEVNQQLAALEEELANRQDLTPEQREELQQILRQLQEELARNPGDRQEALADIAQAEMRLRQQLDPQTDLRQAALEQLARRLEQLSNDQTTPRPTLDQLRQQLESLADSLNQMSAAEREALAQELAQQAAQLAAADPATAQALQDAAQALERGDTQAAAQALQQASQQVANAQNAAADQQAVQQTLANTQAARQQIAQAGQQGQGQQAQQGEGQQAQAGQNQQGQGQNQQGQGQGQPGQGQQGQPGQGQQGQPGQGGGSTADNLGQQQSNAPGNVDPNRPASQQGQGSNGDLVYQPFRPSGQTGDPDFIPGQQGSGGSSEIRPGQGQQSGMNNPSVVPYEQIFPEYQRTATEALERGSVPIYLQDLVREYFSRLEP</sequence>
<dbReference type="GO" id="GO:0007165">
    <property type="term" value="P:signal transduction"/>
    <property type="evidence" value="ECO:0007669"/>
    <property type="project" value="InterPro"/>
</dbReference>
<dbReference type="InParanoid" id="A9WKH0"/>
<dbReference type="PROSITE" id="PS50885">
    <property type="entry name" value="HAMP"/>
    <property type="match status" value="1"/>
</dbReference>
<dbReference type="eggNOG" id="COG0497">
    <property type="taxonomic scope" value="Bacteria"/>
</dbReference>
<feature type="domain" description="HAMP" evidence="4">
    <location>
        <begin position="249"/>
        <end position="302"/>
    </location>
</feature>
<accession>A9WKH0</accession>
<feature type="coiled-coil region" evidence="1">
    <location>
        <begin position="173"/>
        <end position="200"/>
    </location>
</feature>
<dbReference type="AlphaFoldDB" id="A9WKH0"/>
<proteinExistence type="predicted"/>
<evidence type="ECO:0000313" key="6">
    <source>
        <dbReference type="Proteomes" id="UP000002008"/>
    </source>
</evidence>
<evidence type="ECO:0000259" key="4">
    <source>
        <dbReference type="PROSITE" id="PS50885"/>
    </source>
</evidence>
<evidence type="ECO:0000256" key="1">
    <source>
        <dbReference type="SAM" id="Coils"/>
    </source>
</evidence>
<dbReference type="KEGG" id="cau:Caur_3413"/>
<dbReference type="Proteomes" id="UP000002008">
    <property type="component" value="Chromosome"/>
</dbReference>
<feature type="compositionally biased region" description="Polar residues" evidence="2">
    <location>
        <begin position="505"/>
        <end position="515"/>
    </location>
</feature>
<feature type="transmembrane region" description="Helical" evidence="3">
    <location>
        <begin position="145"/>
        <end position="162"/>
    </location>
</feature>
<name>A9WKH0_CHLAA</name>
<dbReference type="GO" id="GO:0016020">
    <property type="term" value="C:membrane"/>
    <property type="evidence" value="ECO:0007669"/>
    <property type="project" value="InterPro"/>
</dbReference>
<dbReference type="RefSeq" id="WP_012259251.1">
    <property type="nucleotide sequence ID" value="NC_010175.1"/>
</dbReference>
<dbReference type="InterPro" id="IPR003660">
    <property type="entry name" value="HAMP_dom"/>
</dbReference>
<dbReference type="HOGENOM" id="CLU_489758_0_0_0"/>
<feature type="transmembrane region" description="Helical" evidence="3">
    <location>
        <begin position="30"/>
        <end position="53"/>
    </location>
</feature>
<keyword evidence="6" id="KW-1185">Reference proteome</keyword>
<feature type="region of interest" description="Disordered" evidence="2">
    <location>
        <begin position="382"/>
        <end position="517"/>
    </location>
</feature>
<organism evidence="5 6">
    <name type="scientific">Chloroflexus aurantiacus (strain ATCC 29366 / DSM 635 / J-10-fl)</name>
    <dbReference type="NCBI Taxonomy" id="324602"/>
    <lineage>
        <taxon>Bacteria</taxon>
        <taxon>Bacillati</taxon>
        <taxon>Chloroflexota</taxon>
        <taxon>Chloroflexia</taxon>
        <taxon>Chloroflexales</taxon>
        <taxon>Chloroflexineae</taxon>
        <taxon>Chloroflexaceae</taxon>
        <taxon>Chloroflexus</taxon>
    </lineage>
</organism>
<feature type="transmembrane region" description="Helical" evidence="3">
    <location>
        <begin position="59"/>
        <end position="80"/>
    </location>
</feature>
<keyword evidence="3" id="KW-0812">Transmembrane</keyword>
<dbReference type="STRING" id="324602.Caur_3413"/>
<feature type="compositionally biased region" description="Gly residues" evidence="2">
    <location>
        <begin position="412"/>
        <end position="439"/>
    </location>
</feature>
<feature type="compositionally biased region" description="Low complexity" evidence="2">
    <location>
        <begin position="382"/>
        <end position="411"/>
    </location>
</feature>
<keyword evidence="3" id="KW-0472">Membrane</keyword>
<gene>
    <name evidence="5" type="ordered locus">Caur_3413</name>
</gene>
<evidence type="ECO:0000313" key="5">
    <source>
        <dbReference type="EMBL" id="ABY36598.1"/>
    </source>
</evidence>
<dbReference type="EMBL" id="CP000909">
    <property type="protein sequence ID" value="ABY36598.1"/>
    <property type="molecule type" value="Genomic_DNA"/>
</dbReference>